<evidence type="ECO:0000313" key="1">
    <source>
        <dbReference type="EMBL" id="EOQ98289.1"/>
    </source>
</evidence>
<accession>R9A8D7</accession>
<protein>
    <submittedName>
        <fullName evidence="1">Gp49-like PF05973 family protein</fullName>
    </submittedName>
</protein>
<reference evidence="1" key="1">
    <citation type="submission" date="2013-04" db="EMBL/GenBank/DDBJ databases">
        <authorList>
            <person name="Harkins D.M."/>
            <person name="Durkin A.S."/>
            <person name="Brinkac L.M."/>
            <person name="Haft D.H."/>
            <person name="Selengut J.D."/>
            <person name="Sanka R."/>
            <person name="DePew J."/>
            <person name="Purushe J."/>
            <person name="Galloway R.L."/>
            <person name="Vinetz J.M."/>
            <person name="Sutton G.G."/>
            <person name="Nierman W.C."/>
            <person name="Fouts D.E."/>
        </authorList>
    </citation>
    <scope>NUCLEOTIDE SEQUENCE [LARGE SCALE GENOMIC DNA]</scope>
    <source>
        <strain evidence="1">CDC</strain>
    </source>
</reference>
<dbReference type="Pfam" id="PF05973">
    <property type="entry name" value="Gp49"/>
    <property type="match status" value="1"/>
</dbReference>
<dbReference type="Proteomes" id="UP000013984">
    <property type="component" value="Unassembled WGS sequence"/>
</dbReference>
<dbReference type="InterPro" id="IPR009241">
    <property type="entry name" value="HigB-like"/>
</dbReference>
<dbReference type="OrthoDB" id="573082at2"/>
<dbReference type="STRING" id="1218599.LEP1GSC195_1490"/>
<evidence type="ECO:0000313" key="2">
    <source>
        <dbReference type="Proteomes" id="UP000013984"/>
    </source>
</evidence>
<name>R9A8D7_9LEPT</name>
<dbReference type="EMBL" id="AOGZ02000005">
    <property type="protein sequence ID" value="EOQ98289.1"/>
    <property type="molecule type" value="Genomic_DNA"/>
</dbReference>
<dbReference type="AlphaFoldDB" id="R9A8D7"/>
<comment type="caution">
    <text evidence="1">The sequence shown here is derived from an EMBL/GenBank/DDBJ whole genome shotgun (WGS) entry which is preliminary data.</text>
</comment>
<sequence>MSTKWKILYFTEKENQPSEIEIFINSKDERNQAKIFAWLDKLAELGPNLPRPYADLLIDGIHELRIKLSGSQIRILYFFCYKYYIILTNQFVKNTDKVPKAEINKAVKRRESFLQKYTEKILKELNL</sequence>
<proteinExistence type="predicted"/>
<dbReference type="RefSeq" id="WP_015679774.1">
    <property type="nucleotide sequence ID" value="NZ_AOGZ02000005.1"/>
</dbReference>
<keyword evidence="2" id="KW-1185">Reference proteome</keyword>
<gene>
    <name evidence="1" type="ORF">LEP1GSC195_1490</name>
</gene>
<organism evidence="1 2">
    <name type="scientific">Leptospira wolbachii serovar Codice str. CDC</name>
    <dbReference type="NCBI Taxonomy" id="1218599"/>
    <lineage>
        <taxon>Bacteria</taxon>
        <taxon>Pseudomonadati</taxon>
        <taxon>Spirochaetota</taxon>
        <taxon>Spirochaetia</taxon>
        <taxon>Leptospirales</taxon>
        <taxon>Leptospiraceae</taxon>
        <taxon>Leptospira</taxon>
    </lineage>
</organism>